<evidence type="ECO:0000256" key="1">
    <source>
        <dbReference type="ARBA" id="ARBA00022737"/>
    </source>
</evidence>
<dbReference type="InterPro" id="IPR000904">
    <property type="entry name" value="Sec7_dom"/>
</dbReference>
<dbReference type="SUPFAM" id="SSF48452">
    <property type="entry name" value="TPR-like"/>
    <property type="match status" value="1"/>
</dbReference>
<dbReference type="Proteomes" id="UP001642484">
    <property type="component" value="Unassembled WGS sequence"/>
</dbReference>
<dbReference type="PANTHER" id="PTHR24198:SF165">
    <property type="entry name" value="ANKYRIN REPEAT-CONTAINING PROTEIN-RELATED"/>
    <property type="match status" value="1"/>
</dbReference>
<dbReference type="SMART" id="SM00222">
    <property type="entry name" value="Sec7"/>
    <property type="match status" value="1"/>
</dbReference>
<feature type="compositionally biased region" description="Polar residues" evidence="4">
    <location>
        <begin position="878"/>
        <end position="887"/>
    </location>
</feature>
<dbReference type="Gene3D" id="1.10.1000.11">
    <property type="entry name" value="Arf Nucleotide-binding Site Opener,domain 2"/>
    <property type="match status" value="1"/>
</dbReference>
<dbReference type="InterPro" id="IPR023394">
    <property type="entry name" value="Sec7_C_sf"/>
</dbReference>
<dbReference type="Gene3D" id="1.25.40.20">
    <property type="entry name" value="Ankyrin repeat-containing domain"/>
    <property type="match status" value="1"/>
</dbReference>
<dbReference type="Pfam" id="PF01369">
    <property type="entry name" value="Sec7"/>
    <property type="match status" value="1"/>
</dbReference>
<organism evidence="6 7">
    <name type="scientific">Durusdinium trenchii</name>
    <dbReference type="NCBI Taxonomy" id="1381693"/>
    <lineage>
        <taxon>Eukaryota</taxon>
        <taxon>Sar</taxon>
        <taxon>Alveolata</taxon>
        <taxon>Dinophyceae</taxon>
        <taxon>Suessiales</taxon>
        <taxon>Symbiodiniaceae</taxon>
        <taxon>Durusdinium</taxon>
    </lineage>
</organism>
<dbReference type="Gene3D" id="1.25.40.10">
    <property type="entry name" value="Tetratricopeptide repeat domain"/>
    <property type="match status" value="1"/>
</dbReference>
<feature type="region of interest" description="Disordered" evidence="4">
    <location>
        <begin position="471"/>
        <end position="491"/>
    </location>
</feature>
<dbReference type="Pfam" id="PF12796">
    <property type="entry name" value="Ank_2"/>
    <property type="match status" value="1"/>
</dbReference>
<gene>
    <name evidence="6" type="ORF">CCMP2556_LOCUS45720</name>
</gene>
<comment type="caution">
    <text evidence="6">The sequence shown here is derived from an EMBL/GenBank/DDBJ whole genome shotgun (WGS) entry which is preliminary data.</text>
</comment>
<evidence type="ECO:0000256" key="4">
    <source>
        <dbReference type="SAM" id="MobiDB-lite"/>
    </source>
</evidence>
<dbReference type="InterPro" id="IPR036770">
    <property type="entry name" value="Ankyrin_rpt-contain_sf"/>
</dbReference>
<dbReference type="PROSITE" id="PS50297">
    <property type="entry name" value="ANK_REP_REGION"/>
    <property type="match status" value="1"/>
</dbReference>
<feature type="compositionally biased region" description="Pro residues" evidence="4">
    <location>
        <begin position="813"/>
        <end position="824"/>
    </location>
</feature>
<evidence type="ECO:0000256" key="2">
    <source>
        <dbReference type="ARBA" id="ARBA00023043"/>
    </source>
</evidence>
<protein>
    <recommendedName>
        <fullName evidence="5">SEC7 domain-containing protein</fullName>
    </recommendedName>
</protein>
<keyword evidence="1" id="KW-0677">Repeat</keyword>
<dbReference type="InterPro" id="IPR019734">
    <property type="entry name" value="TPR_rpt"/>
</dbReference>
<feature type="domain" description="SEC7" evidence="5">
    <location>
        <begin position="232"/>
        <end position="416"/>
    </location>
</feature>
<evidence type="ECO:0000313" key="7">
    <source>
        <dbReference type="Proteomes" id="UP001642484"/>
    </source>
</evidence>
<dbReference type="SUPFAM" id="SSF48403">
    <property type="entry name" value="Ankyrin repeat"/>
    <property type="match status" value="1"/>
</dbReference>
<reference evidence="6 7" key="1">
    <citation type="submission" date="2024-02" db="EMBL/GenBank/DDBJ databases">
        <authorList>
            <person name="Chen Y."/>
            <person name="Shah S."/>
            <person name="Dougan E. K."/>
            <person name="Thang M."/>
            <person name="Chan C."/>
        </authorList>
    </citation>
    <scope>NUCLEOTIDE SEQUENCE [LARGE SCALE GENOMIC DNA]</scope>
</reference>
<keyword evidence="2 3" id="KW-0040">ANK repeat</keyword>
<dbReference type="SMART" id="SM00248">
    <property type="entry name" value="ANK"/>
    <property type="match status" value="3"/>
</dbReference>
<feature type="compositionally biased region" description="Polar residues" evidence="4">
    <location>
        <begin position="471"/>
        <end position="483"/>
    </location>
</feature>
<accession>A0ABP0R6C5</accession>
<dbReference type="EMBL" id="CAXAMN010025583">
    <property type="protein sequence ID" value="CAK9096122.1"/>
    <property type="molecule type" value="Genomic_DNA"/>
</dbReference>
<dbReference type="InterPro" id="IPR002110">
    <property type="entry name" value="Ankyrin_rpt"/>
</dbReference>
<feature type="repeat" description="ANK" evidence="3">
    <location>
        <begin position="116"/>
        <end position="148"/>
    </location>
</feature>
<feature type="region of interest" description="Disordered" evidence="4">
    <location>
        <begin position="806"/>
        <end position="887"/>
    </location>
</feature>
<dbReference type="PANTHER" id="PTHR24198">
    <property type="entry name" value="ANKYRIN REPEAT AND PROTEIN KINASE DOMAIN-CONTAINING PROTEIN"/>
    <property type="match status" value="1"/>
</dbReference>
<dbReference type="InterPro" id="IPR035999">
    <property type="entry name" value="Sec7_dom_sf"/>
</dbReference>
<dbReference type="PROSITE" id="PS50088">
    <property type="entry name" value="ANK_REPEAT"/>
    <property type="match status" value="2"/>
</dbReference>
<evidence type="ECO:0000313" key="6">
    <source>
        <dbReference type="EMBL" id="CAK9096122.1"/>
    </source>
</evidence>
<dbReference type="SUPFAM" id="SSF48425">
    <property type="entry name" value="Sec7 domain"/>
    <property type="match status" value="1"/>
</dbReference>
<dbReference type="InterPro" id="IPR011990">
    <property type="entry name" value="TPR-like_helical_dom_sf"/>
</dbReference>
<sequence length="887" mass="97166">MGNKLFCNESGVCPKAQVQHGVENELFDDTSACDSAGAVFTETLEELNEVDRLLLLFSASRNLAGVRWLIRLGANPDACDTNGTTCLHTACRSGSVTIVAELLAQRKLSIDACDAAGWSALHVALFMGRRHISVMLMQHGANPTISNGRGQRAVELSSDIWLREAVTGYSQHWELKTLEQWTPPKPEATDVQAGHSKGFVLYSFPVGHVQVSSRLRFEPFFVPRTAVMKEGGADLQKLSEAIFNQRPGQGLAFVVATGCIRDFPVELSAFLGQRGICSSQVGSFLGEDFALSQTLRLEFINSVRLIGTGVVSCLAKVFKTIVIPTEMVKIDRLVDGIAQIWWRQHEQLAKKEGDDSQAKDEDPEVHGMELMRSLGNYDVLHQLMFATILLHWNLYAPLPPSQRVSAEEWLEISAGILPEHMERSEVDLKQALEPSASTWARIVVGFPSLALTGAQRVENYRHLRSILSESTGPGSTCMASPSPSREGPTPVPVRARAAPMSMGFGLEEPDDHLYGFHESAGPGPVGGRVWLALHGAFLFLSAGPEPWAPYAFMRVADLVCSALLLSATQVRSAAERHKRNLRLQVVFLLPDGRWQVLEVPRFQVQVSDKKQLELVGVALSEQCIDGPAVGEWNSASPISGSDDPLWYGKTRKEIEYATELEKSNGNAASREGVTASAVQYWKNALKGAEKIQDAETEFRLHSNLALAYIKQKKIEKSLEHCEQALKERLKVAVSAELRGKVHYRRAEAFEAAGEVSKAIAACKLSLEVHPENVDVRKKLSSLKAQEADQRKREKALFSGLRGLCGSHSDPNAAPVPPPPPPPPEADSSDEERRYGEEDSDGELTAEQQMMLDRGLTDREAAARLVDSIGMGSSGDLVNPSNMTLGFE</sequence>
<name>A0ABP0R6C5_9DINO</name>
<dbReference type="SMART" id="SM00028">
    <property type="entry name" value="TPR"/>
    <property type="match status" value="2"/>
</dbReference>
<keyword evidence="7" id="KW-1185">Reference proteome</keyword>
<dbReference type="PROSITE" id="PS50190">
    <property type="entry name" value="SEC7"/>
    <property type="match status" value="1"/>
</dbReference>
<evidence type="ECO:0000259" key="5">
    <source>
        <dbReference type="PROSITE" id="PS50190"/>
    </source>
</evidence>
<proteinExistence type="predicted"/>
<feature type="repeat" description="ANK" evidence="3">
    <location>
        <begin position="82"/>
        <end position="115"/>
    </location>
</feature>
<evidence type="ECO:0000256" key="3">
    <source>
        <dbReference type="PROSITE-ProRule" id="PRU00023"/>
    </source>
</evidence>